<comment type="caution">
    <text evidence="2">The sequence shown here is derived from an EMBL/GenBank/DDBJ whole genome shotgun (WGS) entry which is preliminary data.</text>
</comment>
<keyword evidence="1" id="KW-0812">Transmembrane</keyword>
<evidence type="ECO:0000256" key="1">
    <source>
        <dbReference type="SAM" id="Phobius"/>
    </source>
</evidence>
<organism evidence="2 3">
    <name type="scientific">Cercophora newfieldiana</name>
    <dbReference type="NCBI Taxonomy" id="92897"/>
    <lineage>
        <taxon>Eukaryota</taxon>
        <taxon>Fungi</taxon>
        <taxon>Dikarya</taxon>
        <taxon>Ascomycota</taxon>
        <taxon>Pezizomycotina</taxon>
        <taxon>Sordariomycetes</taxon>
        <taxon>Sordariomycetidae</taxon>
        <taxon>Sordariales</taxon>
        <taxon>Lasiosphaeriaceae</taxon>
        <taxon>Cercophora</taxon>
    </lineage>
</organism>
<dbReference type="AlphaFoldDB" id="A0AA39YQR1"/>
<evidence type="ECO:0008006" key="4">
    <source>
        <dbReference type="Google" id="ProtNLM"/>
    </source>
</evidence>
<keyword evidence="1" id="KW-0472">Membrane</keyword>
<evidence type="ECO:0000313" key="2">
    <source>
        <dbReference type="EMBL" id="KAK0656912.1"/>
    </source>
</evidence>
<dbReference type="EMBL" id="JAULSV010000001">
    <property type="protein sequence ID" value="KAK0656912.1"/>
    <property type="molecule type" value="Genomic_DNA"/>
</dbReference>
<evidence type="ECO:0000313" key="3">
    <source>
        <dbReference type="Proteomes" id="UP001174936"/>
    </source>
</evidence>
<accession>A0AA39YQR1</accession>
<gene>
    <name evidence="2" type="ORF">B0T16DRAFT_452419</name>
</gene>
<sequence length="203" mass="22287">MLRRETCQVFLLFIELVLVTAAVCILAHGRAPGLPTTLWTAGGGEPGWNSNPWHRIYFYANHKQPPDVPNAWTENLGDSLLGISILNAAIWATKVAMFRSSIDPPWVGAVYDLLLSGLWMYGVNAQSSRDLTNTQHLNPQPCYPSCAEASGRDDVLPLCGQGKASFTVAVVALIFYFVRSIWSVLRLAAGLDNIGENEEKEIV</sequence>
<keyword evidence="3" id="KW-1185">Reference proteome</keyword>
<protein>
    <recommendedName>
        <fullName evidence="4">MARVEL domain-containing protein</fullName>
    </recommendedName>
</protein>
<feature type="transmembrane region" description="Helical" evidence="1">
    <location>
        <begin position="9"/>
        <end position="29"/>
    </location>
</feature>
<name>A0AA39YQR1_9PEZI</name>
<dbReference type="Proteomes" id="UP001174936">
    <property type="component" value="Unassembled WGS sequence"/>
</dbReference>
<reference evidence="2" key="1">
    <citation type="submission" date="2023-06" db="EMBL/GenBank/DDBJ databases">
        <title>Genome-scale phylogeny and comparative genomics of the fungal order Sordariales.</title>
        <authorList>
            <consortium name="Lawrence Berkeley National Laboratory"/>
            <person name="Hensen N."/>
            <person name="Bonometti L."/>
            <person name="Westerberg I."/>
            <person name="Brannstrom I.O."/>
            <person name="Guillou S."/>
            <person name="Cros-Aarteil S."/>
            <person name="Calhoun S."/>
            <person name="Haridas S."/>
            <person name="Kuo A."/>
            <person name="Mondo S."/>
            <person name="Pangilinan J."/>
            <person name="Riley R."/>
            <person name="Labutti K."/>
            <person name="Andreopoulos B."/>
            <person name="Lipzen A."/>
            <person name="Chen C."/>
            <person name="Yanf M."/>
            <person name="Daum C."/>
            <person name="Ng V."/>
            <person name="Clum A."/>
            <person name="Steindorff A."/>
            <person name="Ohm R."/>
            <person name="Martin F."/>
            <person name="Silar P."/>
            <person name="Natvig D."/>
            <person name="Lalanne C."/>
            <person name="Gautier V."/>
            <person name="Ament-Velasquez S.L."/>
            <person name="Kruys A."/>
            <person name="Hutchinson M.I."/>
            <person name="Powell A.J."/>
            <person name="Barry K."/>
            <person name="Miller A.N."/>
            <person name="Grigoriev I.V."/>
            <person name="Debuchy R."/>
            <person name="Gladieux P."/>
            <person name="Thoren M.H."/>
            <person name="Johannesson H."/>
        </authorList>
    </citation>
    <scope>NUCLEOTIDE SEQUENCE</scope>
    <source>
        <strain evidence="2">SMH2532-1</strain>
    </source>
</reference>
<keyword evidence="1" id="KW-1133">Transmembrane helix</keyword>
<proteinExistence type="predicted"/>